<evidence type="ECO:0000313" key="3">
    <source>
        <dbReference type="Proteomes" id="UP000521017"/>
    </source>
</evidence>
<feature type="chain" id="PRO_5030669141" description="Endosialidase-like protein" evidence="1">
    <location>
        <begin position="21"/>
        <end position="238"/>
    </location>
</feature>
<evidence type="ECO:0008006" key="4">
    <source>
        <dbReference type="Google" id="ProtNLM"/>
    </source>
</evidence>
<accession>A0A7X0J1T6</accession>
<dbReference type="RefSeq" id="WP_184622161.1">
    <property type="nucleotide sequence ID" value="NZ_JACHCC010000001.1"/>
</dbReference>
<name>A0A7X0J1T6_9SPHI</name>
<protein>
    <recommendedName>
        <fullName evidence="4">Endosialidase-like protein</fullName>
    </recommendedName>
</protein>
<keyword evidence="1" id="KW-0732">Signal</keyword>
<dbReference type="AlphaFoldDB" id="A0A7X0J1T6"/>
<gene>
    <name evidence="2" type="ORF">HDF25_000361</name>
</gene>
<proteinExistence type="predicted"/>
<organism evidence="2 3">
    <name type="scientific">Pedobacter cryoconitis</name>
    <dbReference type="NCBI Taxonomy" id="188932"/>
    <lineage>
        <taxon>Bacteria</taxon>
        <taxon>Pseudomonadati</taxon>
        <taxon>Bacteroidota</taxon>
        <taxon>Sphingobacteriia</taxon>
        <taxon>Sphingobacteriales</taxon>
        <taxon>Sphingobacteriaceae</taxon>
        <taxon>Pedobacter</taxon>
    </lineage>
</organism>
<dbReference type="EMBL" id="JACHCC010000001">
    <property type="protein sequence ID" value="MBB6498237.1"/>
    <property type="molecule type" value="Genomic_DNA"/>
</dbReference>
<evidence type="ECO:0000313" key="2">
    <source>
        <dbReference type="EMBL" id="MBB6498237.1"/>
    </source>
</evidence>
<dbReference type="Proteomes" id="UP000521017">
    <property type="component" value="Unassembled WGS sequence"/>
</dbReference>
<sequence length="238" mass="26303">MKKNYAFLFLLIVFSARLKAQQTQTRNVTGPGSLIGSSLIAGSDFVIQANTGGRFTDKGAALEFAIPAGTDGLNVWGQGRILTVAQNQYNGDATGKMILGTRRMMNKYGTAWEWYYGDDIVIDGAGNVGMGMLSPAEKLSVNGSIRAKAIKVESQNWPDYVFDEDYKVNSLLEVEQFIKTNKHLPEMPSAKEVDANGIELGEMNKLLLKKIEELTLHLIDQQKTINKQGKQIEQLLNK</sequence>
<feature type="signal peptide" evidence="1">
    <location>
        <begin position="1"/>
        <end position="20"/>
    </location>
</feature>
<reference evidence="2 3" key="1">
    <citation type="submission" date="2020-08" db="EMBL/GenBank/DDBJ databases">
        <title>Genomic Encyclopedia of Type Strains, Phase IV (KMG-V): Genome sequencing to study the core and pangenomes of soil and plant-associated prokaryotes.</title>
        <authorList>
            <person name="Whitman W."/>
        </authorList>
    </citation>
    <scope>NUCLEOTIDE SEQUENCE [LARGE SCALE GENOMIC DNA]</scope>
    <source>
        <strain evidence="2 3">M2T3</strain>
    </source>
</reference>
<evidence type="ECO:0000256" key="1">
    <source>
        <dbReference type="SAM" id="SignalP"/>
    </source>
</evidence>
<comment type="caution">
    <text evidence="2">The sequence shown here is derived from an EMBL/GenBank/DDBJ whole genome shotgun (WGS) entry which is preliminary data.</text>
</comment>